<accession>A0A1S7LGX0</accession>
<dbReference type="EMBL" id="LO017727">
    <property type="protein sequence ID" value="CRH06185.1"/>
    <property type="molecule type" value="Genomic_DNA"/>
</dbReference>
<sequence length="45" mass="4740">MITEFVARKAYPRRGAGVAQVVSAGALASACRLPEGQLRASCRYG</sequence>
<name>A0A1S7LGX0_MAGMO</name>
<reference evidence="1" key="1">
    <citation type="submission" date="2015-04" db="EMBL/GenBank/DDBJ databases">
        <authorList>
            <person name="Syromyatnikov M.Y."/>
            <person name="Popov V.N."/>
        </authorList>
    </citation>
    <scope>NUCLEOTIDE SEQUENCE</scope>
    <source>
        <strain evidence="1">MO-1</strain>
    </source>
</reference>
<proteinExistence type="predicted"/>
<dbReference type="AlphaFoldDB" id="A0A1S7LGX0"/>
<organism evidence="1">
    <name type="scientific">Magnetococcus massalia (strain MO-1)</name>
    <dbReference type="NCBI Taxonomy" id="451514"/>
    <lineage>
        <taxon>Bacteria</taxon>
        <taxon>Pseudomonadati</taxon>
        <taxon>Pseudomonadota</taxon>
        <taxon>Magnetococcia</taxon>
        <taxon>Magnetococcales</taxon>
        <taxon>Magnetococcaceae</taxon>
        <taxon>Magnetococcus</taxon>
    </lineage>
</organism>
<evidence type="ECO:0000313" key="1">
    <source>
        <dbReference type="EMBL" id="CRH06185.1"/>
    </source>
</evidence>
<gene>
    <name evidence="1" type="ORF">MAGMO_2012</name>
</gene>
<protein>
    <submittedName>
        <fullName evidence="1">Uncharacterized protein</fullName>
    </submittedName>
</protein>